<feature type="transmembrane region" description="Helical" evidence="7">
    <location>
        <begin position="184"/>
        <end position="204"/>
    </location>
</feature>
<feature type="transmembrane region" description="Helical" evidence="7">
    <location>
        <begin position="349"/>
        <end position="368"/>
    </location>
</feature>
<keyword evidence="3 7" id="KW-1133">Transmembrane helix</keyword>
<sequence length="528" mass="53576">MSSPSVEHSVQFAPTAPTSPPDRSFTPWLALIAVVLGQFMVGLDGSVVSSVNPEIGRDLNASNAGLQWVTNAYLLAVAATLILGGKLGDRFGRRVIYITGVAGFIAASIAIGLSRTIDEVIFFRVVQGFFGALIMPNTLGLLWDVFPRNKLGVAVGVWAMVSSASVPLGPVLGGLLVENATWQSVFWINGLIGAFALVASVLALPRSKNPDRGQRFDVPGVLLLALGLVVLVFGVVNGATWGWGAGGTVGCIAGGLAVLLFFGWYETRVSHPLVPMRLLRSPTLTSGTLVTAINVFVLLGTLFLVMLYLQNVRGYTPLEAGWRMMPLSVASIGASPLGATVTERFGARLTLPLGMLLEAGASFGLLGLDVDSSYAAMWPSFTALGLGVGMVTASGGAVVGSVPVKDAGVAGGVLTTALQMGGALGGSVLVSLIGSRVGSGLAGELTSAGVPGPVASGLAGAKDSVALGVWPLSPHMTAQVKAAVIEGSGHAFMNGVHTAASVAGVLCVVGAVVAVIGVRPNASAATSG</sequence>
<evidence type="ECO:0000313" key="9">
    <source>
        <dbReference type="EMBL" id="GAA3079098.1"/>
    </source>
</evidence>
<feature type="transmembrane region" description="Helical" evidence="7">
    <location>
        <begin position="216"/>
        <end position="236"/>
    </location>
</feature>
<evidence type="ECO:0000256" key="1">
    <source>
        <dbReference type="ARBA" id="ARBA00004651"/>
    </source>
</evidence>
<keyword evidence="10" id="KW-1185">Reference proteome</keyword>
<evidence type="ECO:0000256" key="6">
    <source>
        <dbReference type="SAM" id="MobiDB-lite"/>
    </source>
</evidence>
<evidence type="ECO:0000313" key="10">
    <source>
        <dbReference type="Proteomes" id="UP001501532"/>
    </source>
</evidence>
<dbReference type="RefSeq" id="WP_234517353.1">
    <property type="nucleotide sequence ID" value="NZ_BAAAUF010000120.1"/>
</dbReference>
<feature type="transmembrane region" description="Helical" evidence="7">
    <location>
        <begin position="498"/>
        <end position="518"/>
    </location>
</feature>
<dbReference type="InterPro" id="IPR011701">
    <property type="entry name" value="MFS"/>
</dbReference>
<dbReference type="InterPro" id="IPR036259">
    <property type="entry name" value="MFS_trans_sf"/>
</dbReference>
<feature type="transmembrane region" description="Helical" evidence="7">
    <location>
        <begin position="28"/>
        <end position="48"/>
    </location>
</feature>
<evidence type="ECO:0000256" key="3">
    <source>
        <dbReference type="ARBA" id="ARBA00022989"/>
    </source>
</evidence>
<feature type="domain" description="Major facilitator superfamily (MFS) profile" evidence="8">
    <location>
        <begin position="30"/>
        <end position="522"/>
    </location>
</feature>
<comment type="caution">
    <text evidence="9">The sequence shown here is derived from an EMBL/GenBank/DDBJ whole genome shotgun (WGS) entry which is preliminary data.</text>
</comment>
<feature type="transmembrane region" description="Helical" evidence="7">
    <location>
        <begin position="151"/>
        <end position="172"/>
    </location>
</feature>
<keyword evidence="5" id="KW-0046">Antibiotic resistance</keyword>
<feature type="transmembrane region" description="Helical" evidence="7">
    <location>
        <begin position="68"/>
        <end position="88"/>
    </location>
</feature>
<feature type="transmembrane region" description="Helical" evidence="7">
    <location>
        <begin position="380"/>
        <end position="402"/>
    </location>
</feature>
<dbReference type="PANTHER" id="PTHR42718">
    <property type="entry name" value="MAJOR FACILITATOR SUPERFAMILY MULTIDRUG TRANSPORTER MFSC"/>
    <property type="match status" value="1"/>
</dbReference>
<dbReference type="CDD" id="cd17321">
    <property type="entry name" value="MFS_MMR_MDR_like"/>
    <property type="match status" value="1"/>
</dbReference>
<name>A0ABP6M549_9ACTN</name>
<proteinExistence type="predicted"/>
<protein>
    <submittedName>
        <fullName evidence="9">MFS transporter</fullName>
    </submittedName>
</protein>
<dbReference type="PROSITE" id="PS50850">
    <property type="entry name" value="MFS"/>
    <property type="match status" value="1"/>
</dbReference>
<dbReference type="Gene3D" id="1.20.1720.10">
    <property type="entry name" value="Multidrug resistance protein D"/>
    <property type="match status" value="1"/>
</dbReference>
<keyword evidence="4 7" id="KW-0472">Membrane</keyword>
<evidence type="ECO:0000256" key="5">
    <source>
        <dbReference type="ARBA" id="ARBA00023251"/>
    </source>
</evidence>
<evidence type="ECO:0000256" key="2">
    <source>
        <dbReference type="ARBA" id="ARBA00022692"/>
    </source>
</evidence>
<dbReference type="EMBL" id="BAAAUF010000120">
    <property type="protein sequence ID" value="GAA3079098.1"/>
    <property type="molecule type" value="Genomic_DNA"/>
</dbReference>
<dbReference type="PANTHER" id="PTHR42718:SF42">
    <property type="entry name" value="EXPORT PROTEIN"/>
    <property type="match status" value="1"/>
</dbReference>
<feature type="transmembrane region" description="Helical" evidence="7">
    <location>
        <begin position="409"/>
        <end position="433"/>
    </location>
</feature>
<dbReference type="Pfam" id="PF07690">
    <property type="entry name" value="MFS_1"/>
    <property type="match status" value="1"/>
</dbReference>
<accession>A0ABP6M549</accession>
<evidence type="ECO:0000256" key="7">
    <source>
        <dbReference type="SAM" id="Phobius"/>
    </source>
</evidence>
<reference evidence="10" key="1">
    <citation type="journal article" date="2019" name="Int. J. Syst. Evol. Microbiol.">
        <title>The Global Catalogue of Microorganisms (GCM) 10K type strain sequencing project: providing services to taxonomists for standard genome sequencing and annotation.</title>
        <authorList>
            <consortium name="The Broad Institute Genomics Platform"/>
            <consortium name="The Broad Institute Genome Sequencing Center for Infectious Disease"/>
            <person name="Wu L."/>
            <person name="Ma J."/>
        </authorList>
    </citation>
    <scope>NUCLEOTIDE SEQUENCE [LARGE SCALE GENOMIC DNA]</scope>
    <source>
        <strain evidence="10">JCM 9091</strain>
    </source>
</reference>
<evidence type="ECO:0000256" key="4">
    <source>
        <dbReference type="ARBA" id="ARBA00023136"/>
    </source>
</evidence>
<comment type="subcellular location">
    <subcellularLocation>
        <location evidence="1">Cell membrane</location>
        <topology evidence="1">Multi-pass membrane protein</topology>
    </subcellularLocation>
</comment>
<dbReference type="Proteomes" id="UP001501532">
    <property type="component" value="Unassembled WGS sequence"/>
</dbReference>
<dbReference type="Gene3D" id="1.20.1250.20">
    <property type="entry name" value="MFS general substrate transporter like domains"/>
    <property type="match status" value="1"/>
</dbReference>
<feature type="transmembrane region" description="Helical" evidence="7">
    <location>
        <begin position="95"/>
        <end position="114"/>
    </location>
</feature>
<feature type="region of interest" description="Disordered" evidence="6">
    <location>
        <begin position="1"/>
        <end position="21"/>
    </location>
</feature>
<feature type="transmembrane region" description="Helical" evidence="7">
    <location>
        <begin position="242"/>
        <end position="265"/>
    </location>
</feature>
<dbReference type="InterPro" id="IPR020846">
    <property type="entry name" value="MFS_dom"/>
</dbReference>
<gene>
    <name evidence="9" type="ORF">GCM10010448_70750</name>
</gene>
<dbReference type="SUPFAM" id="SSF103473">
    <property type="entry name" value="MFS general substrate transporter"/>
    <property type="match status" value="1"/>
</dbReference>
<organism evidence="9 10">
    <name type="scientific">Streptomyces glomeratus</name>
    <dbReference type="NCBI Taxonomy" id="284452"/>
    <lineage>
        <taxon>Bacteria</taxon>
        <taxon>Bacillati</taxon>
        <taxon>Actinomycetota</taxon>
        <taxon>Actinomycetes</taxon>
        <taxon>Kitasatosporales</taxon>
        <taxon>Streptomycetaceae</taxon>
        <taxon>Streptomyces</taxon>
    </lineage>
</organism>
<evidence type="ECO:0000259" key="8">
    <source>
        <dbReference type="PROSITE" id="PS50850"/>
    </source>
</evidence>
<feature type="transmembrane region" description="Helical" evidence="7">
    <location>
        <begin position="286"/>
        <end position="309"/>
    </location>
</feature>
<feature type="transmembrane region" description="Helical" evidence="7">
    <location>
        <begin position="120"/>
        <end position="139"/>
    </location>
</feature>
<keyword evidence="2 7" id="KW-0812">Transmembrane</keyword>